<feature type="domain" description="Cytidyltransferase-like" evidence="12">
    <location>
        <begin position="6"/>
        <end position="194"/>
    </location>
</feature>
<organism evidence="13">
    <name type="scientific">uncultured Desulfobacterium sp</name>
    <dbReference type="NCBI Taxonomy" id="201089"/>
    <lineage>
        <taxon>Bacteria</taxon>
        <taxon>Pseudomonadati</taxon>
        <taxon>Thermodesulfobacteriota</taxon>
        <taxon>Desulfobacteria</taxon>
        <taxon>Desulfobacterales</taxon>
        <taxon>Desulfobacteriaceae</taxon>
        <taxon>Desulfobacterium</taxon>
        <taxon>environmental samples</taxon>
    </lineage>
</organism>
<keyword evidence="6 11" id="KW-0548">Nucleotidyltransferase</keyword>
<dbReference type="InterPro" id="IPR005248">
    <property type="entry name" value="NadD/NMNAT"/>
</dbReference>
<dbReference type="SUPFAM" id="SSF52374">
    <property type="entry name" value="Nucleotidylyl transferase"/>
    <property type="match status" value="1"/>
</dbReference>
<dbReference type="NCBIfam" id="NF000840">
    <property type="entry name" value="PRK00071.1-3"/>
    <property type="match status" value="1"/>
</dbReference>
<comment type="similarity">
    <text evidence="3 11">Belongs to the NadD family.</text>
</comment>
<keyword evidence="9 11" id="KW-0520">NAD</keyword>
<evidence type="ECO:0000256" key="8">
    <source>
        <dbReference type="ARBA" id="ARBA00022840"/>
    </source>
</evidence>
<name>E1YHF5_9BACT</name>
<keyword evidence="4 11" id="KW-0662">Pyridine nucleotide biosynthesis</keyword>
<dbReference type="EC" id="2.7.7.18" evidence="11"/>
<evidence type="ECO:0000256" key="11">
    <source>
        <dbReference type="HAMAP-Rule" id="MF_00244"/>
    </source>
</evidence>
<keyword evidence="7 11" id="KW-0547">Nucleotide-binding</keyword>
<evidence type="ECO:0000256" key="7">
    <source>
        <dbReference type="ARBA" id="ARBA00022741"/>
    </source>
</evidence>
<dbReference type="PANTHER" id="PTHR39321:SF3">
    <property type="entry name" value="PHOSPHOPANTETHEINE ADENYLYLTRANSFERASE"/>
    <property type="match status" value="1"/>
</dbReference>
<evidence type="ECO:0000313" key="13">
    <source>
        <dbReference type="EMBL" id="CBX30074.1"/>
    </source>
</evidence>
<dbReference type="PANTHER" id="PTHR39321">
    <property type="entry name" value="NICOTINATE-NUCLEOTIDE ADENYLYLTRANSFERASE-RELATED"/>
    <property type="match status" value="1"/>
</dbReference>
<dbReference type="EMBL" id="FR695874">
    <property type="protein sequence ID" value="CBX30074.1"/>
    <property type="molecule type" value="Genomic_DNA"/>
</dbReference>
<evidence type="ECO:0000256" key="5">
    <source>
        <dbReference type="ARBA" id="ARBA00022679"/>
    </source>
</evidence>
<keyword evidence="8 11" id="KW-0067">ATP-binding</keyword>
<dbReference type="NCBIfam" id="TIGR00482">
    <property type="entry name" value="nicotinate (nicotinamide) nucleotide adenylyltransferase"/>
    <property type="match status" value="1"/>
</dbReference>
<evidence type="ECO:0000256" key="3">
    <source>
        <dbReference type="ARBA" id="ARBA00009014"/>
    </source>
</evidence>
<dbReference type="NCBIfam" id="TIGR00125">
    <property type="entry name" value="cyt_tran_rel"/>
    <property type="match status" value="1"/>
</dbReference>
<dbReference type="GO" id="GO:0005524">
    <property type="term" value="F:ATP binding"/>
    <property type="evidence" value="ECO:0007669"/>
    <property type="project" value="UniProtKB-KW"/>
</dbReference>
<evidence type="ECO:0000256" key="4">
    <source>
        <dbReference type="ARBA" id="ARBA00022642"/>
    </source>
</evidence>
<evidence type="ECO:0000256" key="9">
    <source>
        <dbReference type="ARBA" id="ARBA00023027"/>
    </source>
</evidence>
<dbReference type="GO" id="GO:0004515">
    <property type="term" value="F:nicotinate-nucleotide adenylyltransferase activity"/>
    <property type="evidence" value="ECO:0007669"/>
    <property type="project" value="UniProtKB-UniRule"/>
</dbReference>
<comment type="pathway">
    <text evidence="2 11">Cofactor biosynthesis; NAD(+) biosynthesis; deamido-NAD(+) from nicotinate D-ribonucleotide: step 1/1.</text>
</comment>
<accession>E1YHF5</accession>
<dbReference type="CDD" id="cd02165">
    <property type="entry name" value="NMNAT"/>
    <property type="match status" value="1"/>
</dbReference>
<evidence type="ECO:0000256" key="1">
    <source>
        <dbReference type="ARBA" id="ARBA00002324"/>
    </source>
</evidence>
<dbReference type="HAMAP" id="MF_00244">
    <property type="entry name" value="NaMN_adenylyltr"/>
    <property type="match status" value="1"/>
</dbReference>
<evidence type="ECO:0000256" key="6">
    <source>
        <dbReference type="ARBA" id="ARBA00022695"/>
    </source>
</evidence>
<sequence>MKRIGLFGGTFNPIHFGHLRSAAEVRTRFMLDKVCFIPSALPPHKIPSGIADANDRLEMTQIAIKGYPEFFLSDVELNRQGPSYTIDTVKHFQSNQTEPVIFFLILGLDAFLEIDTWKSFKELFRVIPFIVMTRPGFKYGGIKDKFAVISDYLKTKISDGYIFSNEDSGYIHKIYQPVYILDVTPIDISSTNIRMLIEKKEPVSFLMPQEVELFIKNKGLYI</sequence>
<reference evidence="13" key="1">
    <citation type="journal article" date="2011" name="Environ. Microbiol.">
        <title>Genomic insights into the metabolic potential of the polycyclic aromatic hydrocarbon degrading sulfate-reducing Deltaproteobacterium N47.</title>
        <authorList>
            <person name="Bergmann F."/>
            <person name="Selesi D."/>
            <person name="Weinmaier T."/>
            <person name="Tischler P."/>
            <person name="Rattei T."/>
            <person name="Meckenstock R.U."/>
        </authorList>
    </citation>
    <scope>NUCLEOTIDE SEQUENCE</scope>
</reference>
<comment type="catalytic activity">
    <reaction evidence="10 11">
        <text>nicotinate beta-D-ribonucleotide + ATP + H(+) = deamido-NAD(+) + diphosphate</text>
        <dbReference type="Rhea" id="RHEA:22860"/>
        <dbReference type="ChEBI" id="CHEBI:15378"/>
        <dbReference type="ChEBI" id="CHEBI:30616"/>
        <dbReference type="ChEBI" id="CHEBI:33019"/>
        <dbReference type="ChEBI" id="CHEBI:57502"/>
        <dbReference type="ChEBI" id="CHEBI:58437"/>
        <dbReference type="EC" id="2.7.7.18"/>
    </reaction>
</comment>
<comment type="function">
    <text evidence="1 11">Catalyzes the reversible adenylation of nicotinate mononucleotide (NaMN) to nicotinic acid adenine dinucleotide (NaAD).</text>
</comment>
<proteinExistence type="inferred from homology"/>
<dbReference type="AlphaFoldDB" id="E1YHF5"/>
<dbReference type="GO" id="GO:0009435">
    <property type="term" value="P:NAD+ biosynthetic process"/>
    <property type="evidence" value="ECO:0007669"/>
    <property type="project" value="UniProtKB-UniRule"/>
</dbReference>
<dbReference type="UniPathway" id="UPA00253">
    <property type="reaction ID" value="UER00332"/>
</dbReference>
<dbReference type="InterPro" id="IPR014729">
    <property type="entry name" value="Rossmann-like_a/b/a_fold"/>
</dbReference>
<evidence type="ECO:0000256" key="10">
    <source>
        <dbReference type="ARBA" id="ARBA00048721"/>
    </source>
</evidence>
<dbReference type="Pfam" id="PF01467">
    <property type="entry name" value="CTP_transf_like"/>
    <property type="match status" value="1"/>
</dbReference>
<evidence type="ECO:0000259" key="12">
    <source>
        <dbReference type="Pfam" id="PF01467"/>
    </source>
</evidence>
<dbReference type="Gene3D" id="3.40.50.620">
    <property type="entry name" value="HUPs"/>
    <property type="match status" value="1"/>
</dbReference>
<evidence type="ECO:0000256" key="2">
    <source>
        <dbReference type="ARBA" id="ARBA00005019"/>
    </source>
</evidence>
<keyword evidence="5 11" id="KW-0808">Transferase</keyword>
<gene>
    <name evidence="11" type="primary">nadD</name>
    <name evidence="13" type="ORF">N47_D28830</name>
</gene>
<dbReference type="InterPro" id="IPR004821">
    <property type="entry name" value="Cyt_trans-like"/>
</dbReference>
<protein>
    <recommendedName>
        <fullName evidence="11">Probable nicotinate-nucleotide adenylyltransferase</fullName>
        <ecNumber evidence="11">2.7.7.18</ecNumber>
    </recommendedName>
    <alternativeName>
        <fullName evidence="11">Deamido-NAD(+) diphosphorylase</fullName>
    </alternativeName>
    <alternativeName>
        <fullName evidence="11">Deamido-NAD(+) pyrophosphorylase</fullName>
    </alternativeName>
    <alternativeName>
        <fullName evidence="11">Nicotinate mononucleotide adenylyltransferase</fullName>
        <shortName evidence="11">NaMN adenylyltransferase</shortName>
    </alternativeName>
</protein>